<evidence type="ECO:0000259" key="5">
    <source>
        <dbReference type="Pfam" id="PF01814"/>
    </source>
</evidence>
<dbReference type="OrthoDB" id="9797132at2"/>
<dbReference type="Proteomes" id="UP000198238">
    <property type="component" value="Chromosome"/>
</dbReference>
<organism evidence="6 7">
    <name type="scientific">Neisseria chenwenguii</name>
    <dbReference type="NCBI Taxonomy" id="1853278"/>
    <lineage>
        <taxon>Bacteria</taxon>
        <taxon>Pseudomonadati</taxon>
        <taxon>Pseudomonadota</taxon>
        <taxon>Betaproteobacteria</taxon>
        <taxon>Neisseriales</taxon>
        <taxon>Neisseriaceae</taxon>
        <taxon>Neisseria</taxon>
    </lineage>
</organism>
<dbReference type="InterPro" id="IPR012312">
    <property type="entry name" value="Hemerythrin-like"/>
</dbReference>
<evidence type="ECO:0000313" key="7">
    <source>
        <dbReference type="Proteomes" id="UP000198238"/>
    </source>
</evidence>
<feature type="domain" description="Hemerythrin-like" evidence="5">
    <location>
        <begin position="16"/>
        <end position="153"/>
    </location>
</feature>
<dbReference type="CDD" id="cd12108">
    <property type="entry name" value="Hr-like"/>
    <property type="match status" value="1"/>
</dbReference>
<evidence type="ECO:0000256" key="3">
    <source>
        <dbReference type="ARBA" id="ARBA00022723"/>
    </source>
</evidence>
<accession>A0A220RYU1</accession>
<dbReference type="InterPro" id="IPR048105">
    <property type="entry name" value="FeS_repair_DnrN"/>
</dbReference>
<dbReference type="Gene3D" id="1.20.120.520">
    <property type="entry name" value="nmb1532 protein domain like"/>
    <property type="match status" value="1"/>
</dbReference>
<dbReference type="GO" id="GO:0030091">
    <property type="term" value="P:protein repair"/>
    <property type="evidence" value="ECO:0007669"/>
    <property type="project" value="InterPro"/>
</dbReference>
<comment type="subcellular location">
    <subcellularLocation>
        <location evidence="1">Cytoplasm</location>
    </subcellularLocation>
</comment>
<dbReference type="Pfam" id="PF01814">
    <property type="entry name" value="Hemerythrin"/>
    <property type="match status" value="1"/>
</dbReference>
<keyword evidence="7" id="KW-1185">Reference proteome</keyword>
<evidence type="ECO:0000256" key="4">
    <source>
        <dbReference type="ARBA" id="ARBA00023004"/>
    </source>
</evidence>
<dbReference type="AlphaFoldDB" id="A0A220RYU1"/>
<dbReference type="GO" id="GO:0006979">
    <property type="term" value="P:response to oxidative stress"/>
    <property type="evidence" value="ECO:0007669"/>
    <property type="project" value="InterPro"/>
</dbReference>
<sequence>MTDFTVWESAPFGATIDHILQRYHNVHRAQLEELVPLAKKVAEVHADTFPAEVADILAYMQEELLMHMMKEERMLFPMINQGVGRSAAMPISVMMHEHEEHDKAIARLKELTDNFKIPENACGSWTRLYRLSEELVNDLTDHIHLENEVFFPRVLAS</sequence>
<dbReference type="EMBL" id="CP022278">
    <property type="protein sequence ID" value="ASK26352.1"/>
    <property type="molecule type" value="Genomic_DNA"/>
</dbReference>
<evidence type="ECO:0000313" key="6">
    <source>
        <dbReference type="EMBL" id="ASK26352.1"/>
    </source>
</evidence>
<dbReference type="PANTHER" id="PTHR36438:SF1">
    <property type="entry name" value="IRON-SULFUR CLUSTER REPAIR PROTEIN YTFE"/>
    <property type="match status" value="1"/>
</dbReference>
<dbReference type="GO" id="GO:0046872">
    <property type="term" value="F:metal ion binding"/>
    <property type="evidence" value="ECO:0007669"/>
    <property type="project" value="UniProtKB-KW"/>
</dbReference>
<dbReference type="PANTHER" id="PTHR36438">
    <property type="entry name" value="IRON-SULFUR CLUSTER REPAIR PROTEIN YTFE"/>
    <property type="match status" value="1"/>
</dbReference>
<protein>
    <submittedName>
        <fullName evidence="6">Iron-sulfur cluster repair protein DnrN</fullName>
    </submittedName>
</protein>
<keyword evidence="2" id="KW-0963">Cytoplasm</keyword>
<dbReference type="RefSeq" id="WP_089035075.1">
    <property type="nucleotide sequence ID" value="NZ_CP022278.1"/>
</dbReference>
<evidence type="ECO:0000256" key="2">
    <source>
        <dbReference type="ARBA" id="ARBA00022490"/>
    </source>
</evidence>
<dbReference type="GO" id="GO:0005737">
    <property type="term" value="C:cytoplasm"/>
    <property type="evidence" value="ECO:0007669"/>
    <property type="project" value="UniProtKB-SubCell"/>
</dbReference>
<reference evidence="6 7" key="1">
    <citation type="submission" date="2017-06" db="EMBL/GenBank/DDBJ databases">
        <title>Neisseria chenwenguii sp. nov., isolated from the intestinal contents of Tibetan Plateau Pika in Yushu, Qinghai Province, China.</title>
        <authorList>
            <person name="Zhang G."/>
        </authorList>
    </citation>
    <scope>NUCLEOTIDE SEQUENCE [LARGE SCALE GENOMIC DNA]</scope>
    <source>
        <strain evidence="6 7">10023</strain>
    </source>
</reference>
<proteinExistence type="predicted"/>
<gene>
    <name evidence="6" type="ORF">BG910_00060</name>
</gene>
<keyword evidence="4" id="KW-0408">Iron</keyword>
<dbReference type="KEGG" id="nei:BG910_00060"/>
<dbReference type="NCBIfam" id="NF041614">
    <property type="entry name" value="FeSrepair_DnrN"/>
    <property type="match status" value="1"/>
</dbReference>
<evidence type="ECO:0000256" key="1">
    <source>
        <dbReference type="ARBA" id="ARBA00004496"/>
    </source>
</evidence>
<dbReference type="InterPro" id="IPR019903">
    <property type="entry name" value="RIC_family"/>
</dbReference>
<keyword evidence="3" id="KW-0479">Metal-binding</keyword>
<name>A0A220RYU1_9NEIS</name>